<gene>
    <name evidence="1" type="ORF">GCM10023196_084660</name>
</gene>
<name>A0ABP8UQE3_9ACTN</name>
<protein>
    <submittedName>
        <fullName evidence="1">Uncharacterized protein</fullName>
    </submittedName>
</protein>
<dbReference type="RefSeq" id="WP_345439114.1">
    <property type="nucleotide sequence ID" value="NZ_BAABHK010000016.1"/>
</dbReference>
<keyword evidence="2" id="KW-1185">Reference proteome</keyword>
<accession>A0ABP8UQE3</accession>
<dbReference type="Proteomes" id="UP001501442">
    <property type="component" value="Unassembled WGS sequence"/>
</dbReference>
<organism evidence="1 2">
    <name type="scientific">Actinoallomurus vinaceus</name>
    <dbReference type="NCBI Taxonomy" id="1080074"/>
    <lineage>
        <taxon>Bacteria</taxon>
        <taxon>Bacillati</taxon>
        <taxon>Actinomycetota</taxon>
        <taxon>Actinomycetes</taxon>
        <taxon>Streptosporangiales</taxon>
        <taxon>Thermomonosporaceae</taxon>
        <taxon>Actinoallomurus</taxon>
    </lineage>
</organism>
<comment type="caution">
    <text evidence="1">The sequence shown here is derived from an EMBL/GenBank/DDBJ whole genome shotgun (WGS) entry which is preliminary data.</text>
</comment>
<dbReference type="Gene3D" id="1.10.287.1060">
    <property type="entry name" value="ESAT-6-like"/>
    <property type="match status" value="1"/>
</dbReference>
<sequence length="106" mass="11373">MSEMEVYPADIRTSAGGVTSSADAVQGHVNSHQANMADMADVCGDDDLGSLILGCYQAIHEVAFGSYNDNNSELHNHAKTLNAMADNYDAGEQANTYEVNNVNKYL</sequence>
<reference evidence="2" key="1">
    <citation type="journal article" date="2019" name="Int. J. Syst. Evol. Microbiol.">
        <title>The Global Catalogue of Microorganisms (GCM) 10K type strain sequencing project: providing services to taxonomists for standard genome sequencing and annotation.</title>
        <authorList>
            <consortium name="The Broad Institute Genomics Platform"/>
            <consortium name="The Broad Institute Genome Sequencing Center for Infectious Disease"/>
            <person name="Wu L."/>
            <person name="Ma J."/>
        </authorList>
    </citation>
    <scope>NUCLEOTIDE SEQUENCE [LARGE SCALE GENOMIC DNA]</scope>
    <source>
        <strain evidence="2">JCM 17939</strain>
    </source>
</reference>
<proteinExistence type="predicted"/>
<evidence type="ECO:0000313" key="2">
    <source>
        <dbReference type="Proteomes" id="UP001501442"/>
    </source>
</evidence>
<evidence type="ECO:0000313" key="1">
    <source>
        <dbReference type="EMBL" id="GAA4636121.1"/>
    </source>
</evidence>
<dbReference type="EMBL" id="BAABHK010000016">
    <property type="protein sequence ID" value="GAA4636121.1"/>
    <property type="molecule type" value="Genomic_DNA"/>
</dbReference>